<evidence type="ECO:0000256" key="2">
    <source>
        <dbReference type="SAM" id="Phobius"/>
    </source>
</evidence>
<dbReference type="GO" id="GO:0016020">
    <property type="term" value="C:membrane"/>
    <property type="evidence" value="ECO:0007669"/>
    <property type="project" value="InterPro"/>
</dbReference>
<reference evidence="4" key="1">
    <citation type="submission" date="2020-11" db="EMBL/GenBank/DDBJ databases">
        <authorList>
            <person name="Tran Van P."/>
        </authorList>
    </citation>
    <scope>NUCLEOTIDE SEQUENCE</scope>
</reference>
<protein>
    <recommendedName>
        <fullName evidence="3">Neurotransmitter-gated ion-channel transmembrane domain-containing protein</fullName>
    </recommendedName>
</protein>
<dbReference type="OrthoDB" id="3176171at2759"/>
<keyword evidence="2" id="KW-0472">Membrane</keyword>
<feature type="compositionally biased region" description="Basic residues" evidence="1">
    <location>
        <begin position="54"/>
        <end position="63"/>
    </location>
</feature>
<evidence type="ECO:0000256" key="1">
    <source>
        <dbReference type="SAM" id="MobiDB-lite"/>
    </source>
</evidence>
<dbReference type="Proteomes" id="UP000759131">
    <property type="component" value="Unassembled WGS sequence"/>
</dbReference>
<evidence type="ECO:0000313" key="5">
    <source>
        <dbReference type="Proteomes" id="UP000759131"/>
    </source>
</evidence>
<feature type="compositionally biased region" description="Polar residues" evidence="1">
    <location>
        <begin position="64"/>
        <end position="76"/>
    </location>
</feature>
<sequence>MLTLVTSAKSARDKLPRVSYIHALDIWIIVCTIFIFASLVEYATVNFIYHKEKRRTNKSKANKKNNIQNSNAASESFDSKKRFNDKDGKRWRH</sequence>
<feature type="domain" description="Neurotransmitter-gated ion-channel transmembrane" evidence="3">
    <location>
        <begin position="2"/>
        <end position="72"/>
    </location>
</feature>
<keyword evidence="2" id="KW-0812">Transmembrane</keyword>
<name>A0A7R9L3E4_9ACAR</name>
<dbReference type="Gene3D" id="6.10.250.2810">
    <property type="match status" value="1"/>
</dbReference>
<feature type="transmembrane region" description="Helical" evidence="2">
    <location>
        <begin position="26"/>
        <end position="49"/>
    </location>
</feature>
<accession>A0A7R9L3E4</accession>
<proteinExistence type="predicted"/>
<keyword evidence="2" id="KW-1133">Transmembrane helix</keyword>
<dbReference type="AlphaFoldDB" id="A0A7R9L3E4"/>
<feature type="region of interest" description="Disordered" evidence="1">
    <location>
        <begin position="54"/>
        <end position="93"/>
    </location>
</feature>
<evidence type="ECO:0000259" key="3">
    <source>
        <dbReference type="Pfam" id="PF02932"/>
    </source>
</evidence>
<dbReference type="EMBL" id="CAJPIZ010012395">
    <property type="protein sequence ID" value="CAG2113680.1"/>
    <property type="molecule type" value="Genomic_DNA"/>
</dbReference>
<evidence type="ECO:0000313" key="4">
    <source>
        <dbReference type="EMBL" id="CAD7633250.1"/>
    </source>
</evidence>
<dbReference type="EMBL" id="OC866970">
    <property type="protein sequence ID" value="CAD7633250.1"/>
    <property type="molecule type" value="Genomic_DNA"/>
</dbReference>
<dbReference type="Pfam" id="PF02932">
    <property type="entry name" value="Neur_chan_memb"/>
    <property type="match status" value="1"/>
</dbReference>
<organism evidence="4">
    <name type="scientific">Medioppia subpectinata</name>
    <dbReference type="NCBI Taxonomy" id="1979941"/>
    <lineage>
        <taxon>Eukaryota</taxon>
        <taxon>Metazoa</taxon>
        <taxon>Ecdysozoa</taxon>
        <taxon>Arthropoda</taxon>
        <taxon>Chelicerata</taxon>
        <taxon>Arachnida</taxon>
        <taxon>Acari</taxon>
        <taxon>Acariformes</taxon>
        <taxon>Sarcoptiformes</taxon>
        <taxon>Oribatida</taxon>
        <taxon>Brachypylina</taxon>
        <taxon>Oppioidea</taxon>
        <taxon>Oppiidae</taxon>
        <taxon>Medioppia</taxon>
    </lineage>
</organism>
<keyword evidence="5" id="KW-1185">Reference proteome</keyword>
<dbReference type="SUPFAM" id="SSF90112">
    <property type="entry name" value="Neurotransmitter-gated ion-channel transmembrane pore"/>
    <property type="match status" value="1"/>
</dbReference>
<dbReference type="GO" id="GO:0006811">
    <property type="term" value="P:monoatomic ion transport"/>
    <property type="evidence" value="ECO:0007669"/>
    <property type="project" value="InterPro"/>
</dbReference>
<dbReference type="InterPro" id="IPR036719">
    <property type="entry name" value="Neuro-gated_channel_TM_sf"/>
</dbReference>
<dbReference type="InterPro" id="IPR006029">
    <property type="entry name" value="Neurotrans-gated_channel_TM"/>
</dbReference>
<gene>
    <name evidence="4" type="ORF">OSB1V03_LOCUS13647</name>
</gene>
<feature type="compositionally biased region" description="Basic and acidic residues" evidence="1">
    <location>
        <begin position="77"/>
        <end position="93"/>
    </location>
</feature>